<proteinExistence type="predicted"/>
<gene>
    <name evidence="1" type="ORF">J5U18_12705</name>
</gene>
<protein>
    <submittedName>
        <fullName evidence="1">Uncharacterized protein</fullName>
    </submittedName>
</protein>
<evidence type="ECO:0000313" key="2">
    <source>
        <dbReference type="Proteomes" id="UP000679691"/>
    </source>
</evidence>
<sequence length="221" mass="26220">MTDIATQVYNWLMAGSDAQVGIRLFAQYGNQNSKVQAVVSNYPDRYLPIIKLALCRCAGISLTSVESKPKSFRDDWPFLRDPACPPELKILVGDKITAYHNYKGAYERIRDCTSVTDQFNNIRYLVENYIENHLIYLELKHYKEYGVILGNHSIFDQFKNIQELRRMPLAQLAIKLKNLEHNLWRNRKKLETEKREDLRLKRENRVRRLEIQRFEMLRILK</sequence>
<keyword evidence="2" id="KW-1185">Reference proteome</keyword>
<dbReference type="AlphaFoldDB" id="A0A8T4HIC4"/>
<dbReference type="RefSeq" id="WP_353547914.1">
    <property type="nucleotide sequence ID" value="NZ_JAGKSB010000017.1"/>
</dbReference>
<evidence type="ECO:0000313" key="1">
    <source>
        <dbReference type="EMBL" id="MBP3944401.1"/>
    </source>
</evidence>
<accession>A0A8T4HIC4</accession>
<reference evidence="1" key="1">
    <citation type="submission" date="2021-03" db="EMBL/GenBank/DDBJ databases">
        <authorList>
            <person name="Lu T."/>
            <person name="Wang Q."/>
            <person name="Han X."/>
        </authorList>
    </citation>
    <scope>NUCLEOTIDE SEQUENCE</scope>
    <source>
        <strain evidence="1">WQ 2009</strain>
    </source>
</reference>
<name>A0A8T4HIC4_9SPHI</name>
<dbReference type="Proteomes" id="UP000679691">
    <property type="component" value="Unassembled WGS sequence"/>
</dbReference>
<comment type="caution">
    <text evidence="1">The sequence shown here is derived from an EMBL/GenBank/DDBJ whole genome shotgun (WGS) entry which is preliminary data.</text>
</comment>
<dbReference type="EMBL" id="JAGKSB010000017">
    <property type="protein sequence ID" value="MBP3944401.1"/>
    <property type="molecule type" value="Genomic_DNA"/>
</dbReference>
<organism evidence="1 2">
    <name type="scientific">Rhinopithecimicrobium faecis</name>
    <dbReference type="NCBI Taxonomy" id="2820698"/>
    <lineage>
        <taxon>Bacteria</taxon>
        <taxon>Pseudomonadati</taxon>
        <taxon>Bacteroidota</taxon>
        <taxon>Sphingobacteriia</taxon>
        <taxon>Sphingobacteriales</taxon>
        <taxon>Sphingobacteriaceae</taxon>
        <taxon>Rhinopithecimicrobium</taxon>
    </lineage>
</organism>